<sequence>MNNKEEFFKKIKNNIERDGFHITVVQTSENPRFAYTIGNLEKLQFELILAGNENYLYEDILRIFNSIVPKLSKDINTNEFSLDVNGLGIFRLKQIHDSWSKLMMLGVYDYYKVEGFRAYQILPDNKHYTLDIPDMSIEWNANNIIWRWLDDKIKWNLDVPQDSQIVTEVQVLFGEKITEITRWEENEWEGFTQNGEDVDKDNLRVIPIATLLGIDSSLEPILSLGIEKGLWREDENSEWKSWD</sequence>
<dbReference type="Proteomes" id="UP000316916">
    <property type="component" value="Unassembled WGS sequence"/>
</dbReference>
<reference evidence="1 2" key="1">
    <citation type="submission" date="2017-05" db="EMBL/GenBank/DDBJ databases">
        <authorList>
            <person name="Varghese N."/>
            <person name="Submissions S."/>
        </authorList>
    </citation>
    <scope>NUCLEOTIDE SEQUENCE [LARGE SCALE GENOMIC DNA]</scope>
    <source>
        <strain evidence="1 2">DSM 29371</strain>
    </source>
</reference>
<evidence type="ECO:0008006" key="3">
    <source>
        <dbReference type="Google" id="ProtNLM"/>
    </source>
</evidence>
<dbReference type="AlphaFoldDB" id="A0A521E107"/>
<dbReference type="EMBL" id="FXTC01000006">
    <property type="protein sequence ID" value="SMO77598.1"/>
    <property type="molecule type" value="Genomic_DNA"/>
</dbReference>
<accession>A0A521E107</accession>
<dbReference type="RefSeq" id="WP_142718722.1">
    <property type="nucleotide sequence ID" value="NZ_FXTC01000006.1"/>
</dbReference>
<organism evidence="1 2">
    <name type="scientific">Chryseobacterium rhizoplanae</name>
    <dbReference type="NCBI Taxonomy" id="1609531"/>
    <lineage>
        <taxon>Bacteria</taxon>
        <taxon>Pseudomonadati</taxon>
        <taxon>Bacteroidota</taxon>
        <taxon>Flavobacteriia</taxon>
        <taxon>Flavobacteriales</taxon>
        <taxon>Weeksellaceae</taxon>
        <taxon>Chryseobacterium group</taxon>
        <taxon>Chryseobacterium</taxon>
    </lineage>
</organism>
<dbReference type="Pfam" id="PF14081">
    <property type="entry name" value="DUF4262"/>
    <property type="match status" value="1"/>
</dbReference>
<evidence type="ECO:0000313" key="2">
    <source>
        <dbReference type="Proteomes" id="UP000316916"/>
    </source>
</evidence>
<name>A0A521E107_9FLAO</name>
<gene>
    <name evidence="1" type="ORF">SAMN06265171_106279</name>
</gene>
<keyword evidence="2" id="KW-1185">Reference proteome</keyword>
<evidence type="ECO:0000313" key="1">
    <source>
        <dbReference type="EMBL" id="SMO77598.1"/>
    </source>
</evidence>
<dbReference type="InterPro" id="IPR025358">
    <property type="entry name" value="DUF4262"/>
</dbReference>
<proteinExistence type="predicted"/>
<protein>
    <recommendedName>
        <fullName evidence="3">DUF4262 domain-containing protein</fullName>
    </recommendedName>
</protein>